<reference evidence="2" key="1">
    <citation type="journal article" date="2022" name="Mol. Ecol. Resour.">
        <title>The genomes of chicory, endive, great burdock and yacon provide insights into Asteraceae palaeo-polyploidization history and plant inulin production.</title>
        <authorList>
            <person name="Fan W."/>
            <person name="Wang S."/>
            <person name="Wang H."/>
            <person name="Wang A."/>
            <person name="Jiang F."/>
            <person name="Liu H."/>
            <person name="Zhao H."/>
            <person name="Xu D."/>
            <person name="Zhang Y."/>
        </authorList>
    </citation>
    <scope>NUCLEOTIDE SEQUENCE [LARGE SCALE GENOMIC DNA]</scope>
    <source>
        <strain evidence="2">cv. Niubang</strain>
    </source>
</reference>
<reference evidence="1 2" key="2">
    <citation type="journal article" date="2022" name="Mol. Ecol. Resour.">
        <title>The genomes of chicory, endive, great burdock and yacon provide insights into Asteraceae paleo-polyploidization history and plant inulin production.</title>
        <authorList>
            <person name="Fan W."/>
            <person name="Wang S."/>
            <person name="Wang H."/>
            <person name="Wang A."/>
            <person name="Jiang F."/>
            <person name="Liu H."/>
            <person name="Zhao H."/>
            <person name="Xu D."/>
            <person name="Zhang Y."/>
        </authorList>
    </citation>
    <scope>NUCLEOTIDE SEQUENCE [LARGE SCALE GENOMIC DNA]</scope>
    <source>
        <strain evidence="2">cv. Niubang</strain>
    </source>
</reference>
<proteinExistence type="predicted"/>
<dbReference type="Proteomes" id="UP001055879">
    <property type="component" value="Linkage Group LG15"/>
</dbReference>
<gene>
    <name evidence="1" type="ORF">L6452_38678</name>
</gene>
<keyword evidence="2" id="KW-1185">Reference proteome</keyword>
<name>A0ACB8XQF0_ARCLA</name>
<protein>
    <submittedName>
        <fullName evidence="1">Uncharacterized protein</fullName>
    </submittedName>
</protein>
<dbReference type="EMBL" id="CM042061">
    <property type="protein sequence ID" value="KAI3672584.1"/>
    <property type="molecule type" value="Genomic_DNA"/>
</dbReference>
<sequence length="143" mass="16078">MGCKRWSLCPLVQSYLLVGVVCRENPLERKKMKRGGDEEKDGWCDGLDRRWSFMDDGGYRGGRSPAMGGAIFLIAGDAPSAFWSDFDNRSAFRRRRASRMTWLSSNTISPSKETEEETSTISDTSESTHPPPFKTDSACCTHR</sequence>
<comment type="caution">
    <text evidence="1">The sequence shown here is derived from an EMBL/GenBank/DDBJ whole genome shotgun (WGS) entry which is preliminary data.</text>
</comment>
<accession>A0ACB8XQF0</accession>
<evidence type="ECO:0000313" key="1">
    <source>
        <dbReference type="EMBL" id="KAI3672584.1"/>
    </source>
</evidence>
<organism evidence="1 2">
    <name type="scientific">Arctium lappa</name>
    <name type="common">Greater burdock</name>
    <name type="synonym">Lappa major</name>
    <dbReference type="NCBI Taxonomy" id="4217"/>
    <lineage>
        <taxon>Eukaryota</taxon>
        <taxon>Viridiplantae</taxon>
        <taxon>Streptophyta</taxon>
        <taxon>Embryophyta</taxon>
        <taxon>Tracheophyta</taxon>
        <taxon>Spermatophyta</taxon>
        <taxon>Magnoliopsida</taxon>
        <taxon>eudicotyledons</taxon>
        <taxon>Gunneridae</taxon>
        <taxon>Pentapetalae</taxon>
        <taxon>asterids</taxon>
        <taxon>campanulids</taxon>
        <taxon>Asterales</taxon>
        <taxon>Asteraceae</taxon>
        <taxon>Carduoideae</taxon>
        <taxon>Cardueae</taxon>
        <taxon>Arctiinae</taxon>
        <taxon>Arctium</taxon>
    </lineage>
</organism>
<evidence type="ECO:0000313" key="2">
    <source>
        <dbReference type="Proteomes" id="UP001055879"/>
    </source>
</evidence>